<dbReference type="GO" id="GO:0051015">
    <property type="term" value="F:actin filament binding"/>
    <property type="evidence" value="ECO:0007669"/>
    <property type="project" value="TreeGrafter"/>
</dbReference>
<comment type="subcellular location">
    <subcellularLocation>
        <location evidence="1 7">Cytoplasm</location>
        <location evidence="1 7">Cytoskeleton</location>
    </subcellularLocation>
</comment>
<evidence type="ECO:0000256" key="3">
    <source>
        <dbReference type="ARBA" id="ARBA00022467"/>
    </source>
</evidence>
<gene>
    <name evidence="8" type="ORF">RFI_05776</name>
</gene>
<reference evidence="8 9" key="1">
    <citation type="journal article" date="2013" name="Curr. Biol.">
        <title>The Genome of the Foraminiferan Reticulomyxa filosa.</title>
        <authorList>
            <person name="Glockner G."/>
            <person name="Hulsmann N."/>
            <person name="Schleicher M."/>
            <person name="Noegel A.A."/>
            <person name="Eichinger L."/>
            <person name="Gallinger C."/>
            <person name="Pawlowski J."/>
            <person name="Sierra R."/>
            <person name="Euteneuer U."/>
            <person name="Pillet L."/>
            <person name="Moustafa A."/>
            <person name="Platzer M."/>
            <person name="Groth M."/>
            <person name="Szafranski K."/>
            <person name="Schliwa M."/>
        </authorList>
    </citation>
    <scope>NUCLEOTIDE SEQUENCE [LARGE SCALE GENOMIC DNA]</scope>
</reference>
<evidence type="ECO:0000313" key="9">
    <source>
        <dbReference type="Proteomes" id="UP000023152"/>
    </source>
</evidence>
<dbReference type="PANTHER" id="PTHR10619">
    <property type="entry name" value="F-ACTIN-CAPPING PROTEIN SUBUNIT BETA"/>
    <property type="match status" value="1"/>
</dbReference>
<comment type="subunit">
    <text evidence="7">Heterodimer of an alpha and a beta subunit.</text>
</comment>
<organism evidence="8 9">
    <name type="scientific">Reticulomyxa filosa</name>
    <dbReference type="NCBI Taxonomy" id="46433"/>
    <lineage>
        <taxon>Eukaryota</taxon>
        <taxon>Sar</taxon>
        <taxon>Rhizaria</taxon>
        <taxon>Retaria</taxon>
        <taxon>Foraminifera</taxon>
        <taxon>Monothalamids</taxon>
        <taxon>Reticulomyxidae</taxon>
        <taxon>Reticulomyxa</taxon>
    </lineage>
</organism>
<accession>X6NZF8</accession>
<dbReference type="AlphaFoldDB" id="X6NZF8"/>
<dbReference type="PANTHER" id="PTHR10619:SF0">
    <property type="entry name" value="F-ACTIN-CAPPING PROTEIN SUBUNIT BETA ISOFORMS 1 AND 2"/>
    <property type="match status" value="1"/>
</dbReference>
<keyword evidence="4 7" id="KW-0963">Cytoplasm</keyword>
<dbReference type="GO" id="GO:0008290">
    <property type="term" value="C:F-actin capping protein complex"/>
    <property type="evidence" value="ECO:0007669"/>
    <property type="project" value="UniProtKB-UniRule"/>
</dbReference>
<dbReference type="InterPro" id="IPR037282">
    <property type="entry name" value="CapZ_alpha/beta"/>
</dbReference>
<comment type="caution">
    <text evidence="8">The sequence shown here is derived from an EMBL/GenBank/DDBJ whole genome shotgun (WGS) entry which is preliminary data.</text>
</comment>
<dbReference type="InterPro" id="IPR042276">
    <property type="entry name" value="CapZ_alpha/beta_2"/>
</dbReference>
<dbReference type="Pfam" id="PF01115">
    <property type="entry name" value="F_actin_cap_B"/>
    <property type="match status" value="1"/>
</dbReference>
<evidence type="ECO:0000256" key="7">
    <source>
        <dbReference type="RuleBase" id="RU365078"/>
    </source>
</evidence>
<dbReference type="EMBL" id="ASPP01004992">
    <property type="protein sequence ID" value="ETO31346.1"/>
    <property type="molecule type" value="Genomic_DNA"/>
</dbReference>
<keyword evidence="9" id="KW-1185">Reference proteome</keyword>
<sequence>MPLQLKGLGDIDLSGSLTKQASKVCPTYIIVVCESKPTKKKNVLLIIQTATLKSFGDQKQSHLEIMGEMLEDLELDLRNTIEGVYFQKTKEIVNGMRVTDAEIKARDKKMADTLKSAAGNKKP</sequence>
<dbReference type="GO" id="GO:0000902">
    <property type="term" value="P:cell morphogenesis"/>
    <property type="evidence" value="ECO:0007669"/>
    <property type="project" value="TreeGrafter"/>
</dbReference>
<name>X6NZF8_RETFI</name>
<comment type="function">
    <text evidence="7">F-actin-capping proteins bind in a Ca(2+)-independent manner to the fast growing ends of actin filaments (barbed end) thereby blocking the exchange of subunits at these ends. Unlike other capping proteins (such as gelsolin and severin), these proteins do not sever actin filaments.</text>
</comment>
<dbReference type="Gene3D" id="3.90.1150.210">
    <property type="entry name" value="F-actin capping protein, beta subunit"/>
    <property type="match status" value="1"/>
</dbReference>
<protein>
    <recommendedName>
        <fullName evidence="7">F-actin-capping protein subunit beta</fullName>
    </recommendedName>
</protein>
<keyword evidence="5 7" id="KW-0009">Actin-binding</keyword>
<dbReference type="SUPFAM" id="SSF90096">
    <property type="entry name" value="Subunits of heterodimeric actin filament capping protein Capz"/>
    <property type="match status" value="1"/>
</dbReference>
<evidence type="ECO:0000256" key="4">
    <source>
        <dbReference type="ARBA" id="ARBA00022490"/>
    </source>
</evidence>
<evidence type="ECO:0000313" key="8">
    <source>
        <dbReference type="EMBL" id="ETO31346.1"/>
    </source>
</evidence>
<evidence type="ECO:0000256" key="1">
    <source>
        <dbReference type="ARBA" id="ARBA00004245"/>
    </source>
</evidence>
<evidence type="ECO:0000256" key="6">
    <source>
        <dbReference type="ARBA" id="ARBA00023212"/>
    </source>
</evidence>
<comment type="similarity">
    <text evidence="2 7">Belongs to the F-actin-capping protein beta subunit family.</text>
</comment>
<dbReference type="InterPro" id="IPR001698">
    <property type="entry name" value="CAPZB"/>
</dbReference>
<keyword evidence="6 7" id="KW-0206">Cytoskeleton</keyword>
<proteinExistence type="inferred from homology"/>
<dbReference type="Proteomes" id="UP000023152">
    <property type="component" value="Unassembled WGS sequence"/>
</dbReference>
<evidence type="ECO:0000256" key="5">
    <source>
        <dbReference type="ARBA" id="ARBA00023203"/>
    </source>
</evidence>
<dbReference type="GO" id="GO:0051016">
    <property type="term" value="P:barbed-end actin filament capping"/>
    <property type="evidence" value="ECO:0007669"/>
    <property type="project" value="UniProtKB-UniRule"/>
</dbReference>
<keyword evidence="3 7" id="KW-0117">Actin capping</keyword>
<evidence type="ECO:0000256" key="2">
    <source>
        <dbReference type="ARBA" id="ARBA00006039"/>
    </source>
</evidence>